<comment type="caution">
    <text evidence="4">The sequence shown here is derived from an EMBL/GenBank/DDBJ whole genome shotgun (WGS) entry which is preliminary data.</text>
</comment>
<evidence type="ECO:0000256" key="2">
    <source>
        <dbReference type="SAM" id="MobiDB-lite"/>
    </source>
</evidence>
<feature type="region of interest" description="Disordered" evidence="2">
    <location>
        <begin position="221"/>
        <end position="243"/>
    </location>
</feature>
<accession>A0ABR2X4H1</accession>
<dbReference type="PANTHER" id="PTHR11842">
    <property type="entry name" value="MITOTIC SPINDLE ASSEMBLY CHECKPOINT PROTEIN MAD2"/>
    <property type="match status" value="1"/>
</dbReference>
<dbReference type="SUPFAM" id="SSF56019">
    <property type="entry name" value="The spindle assembly checkpoint protein mad2"/>
    <property type="match status" value="1"/>
</dbReference>
<dbReference type="EMBL" id="JASJQH010000009">
    <property type="protein sequence ID" value="KAK9768672.1"/>
    <property type="molecule type" value="Genomic_DNA"/>
</dbReference>
<proteinExistence type="inferred from homology"/>
<dbReference type="PROSITE" id="PS50815">
    <property type="entry name" value="HORMA"/>
    <property type="match status" value="1"/>
</dbReference>
<evidence type="ECO:0000313" key="5">
    <source>
        <dbReference type="Proteomes" id="UP001479436"/>
    </source>
</evidence>
<dbReference type="PANTHER" id="PTHR11842:SF10">
    <property type="entry name" value="MITOTIC SPINDLE ASSEMBLY CHECKPOINT PROTEIN MAD2B"/>
    <property type="match status" value="1"/>
</dbReference>
<dbReference type="Proteomes" id="UP001479436">
    <property type="component" value="Unassembled WGS sequence"/>
</dbReference>
<dbReference type="InterPro" id="IPR045091">
    <property type="entry name" value="Mad2-like"/>
</dbReference>
<dbReference type="Pfam" id="PF02301">
    <property type="entry name" value="HORMA"/>
    <property type="match status" value="1"/>
</dbReference>
<evidence type="ECO:0000259" key="3">
    <source>
        <dbReference type="PROSITE" id="PS50815"/>
    </source>
</evidence>
<organism evidence="4 5">
    <name type="scientific">Basidiobolus ranarum</name>
    <dbReference type="NCBI Taxonomy" id="34480"/>
    <lineage>
        <taxon>Eukaryota</taxon>
        <taxon>Fungi</taxon>
        <taxon>Fungi incertae sedis</taxon>
        <taxon>Zoopagomycota</taxon>
        <taxon>Entomophthoromycotina</taxon>
        <taxon>Basidiobolomycetes</taxon>
        <taxon>Basidiobolales</taxon>
        <taxon>Basidiobolaceae</taxon>
        <taxon>Basidiobolus</taxon>
    </lineage>
</organism>
<feature type="compositionally biased region" description="Polar residues" evidence="2">
    <location>
        <begin position="231"/>
        <end position="243"/>
    </location>
</feature>
<dbReference type="InterPro" id="IPR003511">
    <property type="entry name" value="HORMA_dom"/>
</dbReference>
<feature type="domain" description="HORMA" evidence="3">
    <location>
        <begin position="19"/>
        <end position="213"/>
    </location>
</feature>
<gene>
    <name evidence="4" type="ORF">K7432_000505</name>
</gene>
<evidence type="ECO:0000256" key="1">
    <source>
        <dbReference type="ARBA" id="ARBA00010348"/>
    </source>
</evidence>
<keyword evidence="5" id="KW-1185">Reference proteome</keyword>
<sequence>MCINDSIFCTDFVNSRFLVETIEIFCEFLEAAIHMILYVREIYPATLFETRKKYNVPVPMSRHPQLNAYIQDMVLACRPDLEKGDVETMTLVVVNKNQIPIERFVFEINTLFEPKDKGEQRIGSMNANDVELYLRAFLLKISVCDAMLKPNPNGCTFSLVIQLQDGINTPTQAKDGYPWIPAEPNQQPMGMPRADLIMLKSIDTGLLKVQLYVEESNVEEKYTGKDPSGFGITQSNPSPLRRL</sequence>
<evidence type="ECO:0000313" key="4">
    <source>
        <dbReference type="EMBL" id="KAK9768672.1"/>
    </source>
</evidence>
<comment type="similarity">
    <text evidence="1">Belongs to the MAD2 family.</text>
</comment>
<dbReference type="Gene3D" id="3.30.900.10">
    <property type="entry name" value="HORMA domain"/>
    <property type="match status" value="1"/>
</dbReference>
<name>A0ABR2X4H1_9FUNG</name>
<protein>
    <recommendedName>
        <fullName evidence="3">HORMA domain-containing protein</fullName>
    </recommendedName>
</protein>
<reference evidence="4 5" key="1">
    <citation type="submission" date="2023-04" db="EMBL/GenBank/DDBJ databases">
        <title>Genome of Basidiobolus ranarum AG-B5.</title>
        <authorList>
            <person name="Stajich J.E."/>
            <person name="Carter-House D."/>
            <person name="Gryganskyi A."/>
        </authorList>
    </citation>
    <scope>NUCLEOTIDE SEQUENCE [LARGE SCALE GENOMIC DNA]</scope>
    <source>
        <strain evidence="4 5">AG-B5</strain>
    </source>
</reference>
<dbReference type="InterPro" id="IPR036570">
    <property type="entry name" value="HORMA_dom_sf"/>
</dbReference>